<sequence>MRIIATQTLRNYTRAYPKAEQSLLAWNQEAESAEWNSPNEMKGQYRNASVLNQKRVVFNIHGNHYRLIVDIEYRLKIVFIVWFGTHEEYDKIDARTISYDRANKK</sequence>
<dbReference type="Pfam" id="PF09907">
    <property type="entry name" value="HigB_toxin"/>
    <property type="match status" value="1"/>
</dbReference>
<dbReference type="InterPro" id="IPR018669">
    <property type="entry name" value="Toxin_HigB"/>
</dbReference>
<accession>A0ABU1R7W5</accession>
<dbReference type="EC" id="3.1.-.-" evidence="1"/>
<keyword evidence="2" id="KW-1185">Reference proteome</keyword>
<organism evidence="1 2">
    <name type="scientific">Dyadobacter fermentans</name>
    <dbReference type="NCBI Taxonomy" id="94254"/>
    <lineage>
        <taxon>Bacteria</taxon>
        <taxon>Pseudomonadati</taxon>
        <taxon>Bacteroidota</taxon>
        <taxon>Cytophagia</taxon>
        <taxon>Cytophagales</taxon>
        <taxon>Spirosomataceae</taxon>
        <taxon>Dyadobacter</taxon>
    </lineage>
</organism>
<evidence type="ECO:0000313" key="2">
    <source>
        <dbReference type="Proteomes" id="UP001264980"/>
    </source>
</evidence>
<proteinExistence type="predicted"/>
<dbReference type="EMBL" id="JAVDTI010000010">
    <property type="protein sequence ID" value="MDR6809490.1"/>
    <property type="molecule type" value="Genomic_DNA"/>
</dbReference>
<name>A0ABU1R7W5_9BACT</name>
<keyword evidence="1" id="KW-0378">Hydrolase</keyword>
<dbReference type="RefSeq" id="WP_309993030.1">
    <property type="nucleotide sequence ID" value="NZ_JAVDTI010000010.1"/>
</dbReference>
<reference evidence="1 2" key="1">
    <citation type="submission" date="2023-07" db="EMBL/GenBank/DDBJ databases">
        <title>Sorghum-associated microbial communities from plants grown in Nebraska, USA.</title>
        <authorList>
            <person name="Schachtman D."/>
        </authorList>
    </citation>
    <scope>NUCLEOTIDE SEQUENCE [LARGE SCALE GENOMIC DNA]</scope>
    <source>
        <strain evidence="1 2">BE57</strain>
    </source>
</reference>
<comment type="caution">
    <text evidence="1">The sequence shown here is derived from an EMBL/GenBank/DDBJ whole genome shotgun (WGS) entry which is preliminary data.</text>
</comment>
<dbReference type="GO" id="GO:0016787">
    <property type="term" value="F:hydrolase activity"/>
    <property type="evidence" value="ECO:0007669"/>
    <property type="project" value="UniProtKB-KW"/>
</dbReference>
<evidence type="ECO:0000313" key="1">
    <source>
        <dbReference type="EMBL" id="MDR6809490.1"/>
    </source>
</evidence>
<dbReference type="Proteomes" id="UP001264980">
    <property type="component" value="Unassembled WGS sequence"/>
</dbReference>
<protein>
    <submittedName>
        <fullName evidence="1">mRNA interferase HigB</fullName>
        <ecNumber evidence="1">3.1.-.-</ecNumber>
    </submittedName>
</protein>
<gene>
    <name evidence="1" type="ORF">J2W84_006566</name>
</gene>